<accession>A0A0P0XGQ7</accession>
<gene>
    <name evidence="1" type="ordered locus">Os08g0473800</name>
</gene>
<dbReference type="Gramene" id="Os08t0473800-01">
    <property type="protein sequence ID" value="Os08t0473800-01"/>
    <property type="gene ID" value="Os08g0473800"/>
</dbReference>
<reference evidence="1 2" key="1">
    <citation type="journal article" date="2005" name="Nature">
        <title>The map-based sequence of the rice genome.</title>
        <authorList>
            <consortium name="International rice genome sequencing project (IRGSP)"/>
            <person name="Matsumoto T."/>
            <person name="Wu J."/>
            <person name="Kanamori H."/>
            <person name="Katayose Y."/>
            <person name="Fujisawa M."/>
            <person name="Namiki N."/>
            <person name="Mizuno H."/>
            <person name="Yamamoto K."/>
            <person name="Antonio B.A."/>
            <person name="Baba T."/>
            <person name="Sakata K."/>
            <person name="Nagamura Y."/>
            <person name="Aoki H."/>
            <person name="Arikawa K."/>
            <person name="Arita K."/>
            <person name="Bito T."/>
            <person name="Chiden Y."/>
            <person name="Fujitsuka N."/>
            <person name="Fukunaka R."/>
            <person name="Hamada M."/>
            <person name="Harada C."/>
            <person name="Hayashi A."/>
            <person name="Hijishita S."/>
            <person name="Honda M."/>
            <person name="Hosokawa S."/>
            <person name="Ichikawa Y."/>
            <person name="Idonuma A."/>
            <person name="Iijima M."/>
            <person name="Ikeda M."/>
            <person name="Ikeno M."/>
            <person name="Ito K."/>
            <person name="Ito S."/>
            <person name="Ito T."/>
            <person name="Ito Y."/>
            <person name="Ito Y."/>
            <person name="Iwabuchi A."/>
            <person name="Kamiya K."/>
            <person name="Karasawa W."/>
            <person name="Kurita K."/>
            <person name="Katagiri S."/>
            <person name="Kikuta A."/>
            <person name="Kobayashi H."/>
            <person name="Kobayashi N."/>
            <person name="Machita K."/>
            <person name="Maehara T."/>
            <person name="Masukawa M."/>
            <person name="Mizubayashi T."/>
            <person name="Mukai Y."/>
            <person name="Nagasaki H."/>
            <person name="Nagata Y."/>
            <person name="Naito S."/>
            <person name="Nakashima M."/>
            <person name="Nakama Y."/>
            <person name="Nakamichi Y."/>
            <person name="Nakamura M."/>
            <person name="Meguro A."/>
            <person name="Negishi M."/>
            <person name="Ohta I."/>
            <person name="Ohta T."/>
            <person name="Okamoto M."/>
            <person name="Ono N."/>
            <person name="Saji S."/>
            <person name="Sakaguchi M."/>
            <person name="Sakai K."/>
            <person name="Shibata M."/>
            <person name="Shimokawa T."/>
            <person name="Song J."/>
            <person name="Takazaki Y."/>
            <person name="Terasawa K."/>
            <person name="Tsugane M."/>
            <person name="Tsuji K."/>
            <person name="Ueda S."/>
            <person name="Waki K."/>
            <person name="Yamagata H."/>
            <person name="Yamamoto M."/>
            <person name="Yamamoto S."/>
            <person name="Yamane H."/>
            <person name="Yoshiki S."/>
            <person name="Yoshihara R."/>
            <person name="Yukawa K."/>
            <person name="Zhong H."/>
            <person name="Yano M."/>
            <person name="Yuan Q."/>
            <person name="Ouyang S."/>
            <person name="Liu J."/>
            <person name="Jones K.M."/>
            <person name="Gansberger K."/>
            <person name="Moffat K."/>
            <person name="Hill J."/>
            <person name="Bera J."/>
            <person name="Fadrosh D."/>
            <person name="Jin S."/>
            <person name="Johri S."/>
            <person name="Kim M."/>
            <person name="Overton L."/>
            <person name="Reardon M."/>
            <person name="Tsitrin T."/>
            <person name="Vuong H."/>
            <person name="Weaver B."/>
            <person name="Ciecko A."/>
            <person name="Tallon L."/>
            <person name="Jackson J."/>
            <person name="Pai G."/>
            <person name="Aken S.V."/>
            <person name="Utterback T."/>
            <person name="Reidmuller S."/>
            <person name="Feldblyum T."/>
            <person name="Hsiao J."/>
            <person name="Zismann V."/>
            <person name="Iobst S."/>
            <person name="de Vazeille A.R."/>
            <person name="Buell C.R."/>
            <person name="Ying K."/>
            <person name="Li Y."/>
            <person name="Lu T."/>
            <person name="Huang Y."/>
            <person name="Zhao Q."/>
            <person name="Feng Q."/>
            <person name="Zhang L."/>
            <person name="Zhu J."/>
            <person name="Weng Q."/>
            <person name="Mu J."/>
            <person name="Lu Y."/>
            <person name="Fan D."/>
            <person name="Liu Y."/>
            <person name="Guan J."/>
            <person name="Zhang Y."/>
            <person name="Yu S."/>
            <person name="Liu X."/>
            <person name="Zhang Y."/>
            <person name="Hong G."/>
            <person name="Han B."/>
            <person name="Choisne N."/>
            <person name="Demange N."/>
            <person name="Orjeda G."/>
            <person name="Samain S."/>
            <person name="Cattolico L."/>
            <person name="Pelletier E."/>
            <person name="Couloux A."/>
            <person name="Segurens B."/>
            <person name="Wincker P."/>
            <person name="D'Hont A."/>
            <person name="Scarpelli C."/>
            <person name="Weissenbach J."/>
            <person name="Salanoubat M."/>
            <person name="Quetier F."/>
            <person name="Yu Y."/>
            <person name="Kim H.R."/>
            <person name="Rambo T."/>
            <person name="Currie J."/>
            <person name="Collura K."/>
            <person name="Luo M."/>
            <person name="Yang T."/>
            <person name="Ammiraju J.S.S."/>
            <person name="Engler F."/>
            <person name="Soderlund C."/>
            <person name="Wing R.A."/>
            <person name="Palmer L.E."/>
            <person name="de la Bastide M."/>
            <person name="Spiegel L."/>
            <person name="Nascimento L."/>
            <person name="Zutavern T."/>
            <person name="O'Shaughnessy A."/>
            <person name="Dike S."/>
            <person name="Dedhia N."/>
            <person name="Preston R."/>
            <person name="Balija V."/>
            <person name="McCombie W.R."/>
            <person name="Chow T."/>
            <person name="Chen H."/>
            <person name="Chung M."/>
            <person name="Chen C."/>
            <person name="Shaw J."/>
            <person name="Wu H."/>
            <person name="Hsiao K."/>
            <person name="Chao Y."/>
            <person name="Chu M."/>
            <person name="Cheng C."/>
            <person name="Hour A."/>
            <person name="Lee P."/>
            <person name="Lin S."/>
            <person name="Lin Y."/>
            <person name="Liou J."/>
            <person name="Liu S."/>
            <person name="Hsing Y."/>
            <person name="Raghuvanshi S."/>
            <person name="Mohanty A."/>
            <person name="Bharti A.K."/>
            <person name="Gaur A."/>
            <person name="Gupta V."/>
            <person name="Kumar D."/>
            <person name="Ravi V."/>
            <person name="Vij S."/>
            <person name="Kapur A."/>
            <person name="Khurana P."/>
            <person name="Khurana P."/>
            <person name="Khurana J.P."/>
            <person name="Tyagi A.K."/>
            <person name="Gaikwad K."/>
            <person name="Singh A."/>
            <person name="Dalal V."/>
            <person name="Srivastava S."/>
            <person name="Dixit A."/>
            <person name="Pal A.K."/>
            <person name="Ghazi I.A."/>
            <person name="Yadav M."/>
            <person name="Pandit A."/>
            <person name="Bhargava A."/>
            <person name="Sureshbabu K."/>
            <person name="Batra K."/>
            <person name="Sharma T.R."/>
            <person name="Mohapatra T."/>
            <person name="Singh N.K."/>
            <person name="Messing J."/>
            <person name="Nelson A.B."/>
            <person name="Fuks G."/>
            <person name="Kavchok S."/>
            <person name="Keizer G."/>
            <person name="Linton E."/>
            <person name="Llaca V."/>
            <person name="Song R."/>
            <person name="Tanyolac B."/>
            <person name="Young S."/>
            <person name="Ho-Il K."/>
            <person name="Hahn J.H."/>
            <person name="Sangsakoo G."/>
            <person name="Vanavichit A."/>
            <person name="de Mattos Luiz.A.T."/>
            <person name="Zimmer P.D."/>
            <person name="Malone G."/>
            <person name="Dellagostin O."/>
            <person name="de Oliveira A.C."/>
            <person name="Bevan M."/>
            <person name="Bancroft I."/>
            <person name="Minx P."/>
            <person name="Cordum H."/>
            <person name="Wilson R."/>
            <person name="Cheng Z."/>
            <person name="Jin W."/>
            <person name="Jiang J."/>
            <person name="Leong S.A."/>
            <person name="Iwama H."/>
            <person name="Gojobori T."/>
            <person name="Itoh T."/>
            <person name="Niimura Y."/>
            <person name="Fujii Y."/>
            <person name="Habara T."/>
            <person name="Sakai H."/>
            <person name="Sato Y."/>
            <person name="Wilson G."/>
            <person name="Kumar K."/>
            <person name="McCouch S."/>
            <person name="Juretic N."/>
            <person name="Hoen D."/>
            <person name="Wright S."/>
            <person name="Bruskiewich R."/>
            <person name="Bureau T."/>
            <person name="Miyao A."/>
            <person name="Hirochika H."/>
            <person name="Nishikawa T."/>
            <person name="Kadowaki K."/>
            <person name="Sugiura M."/>
            <person name="Burr B."/>
            <person name="Sasaki T."/>
        </authorList>
    </citation>
    <scope>NUCLEOTIDE SEQUENCE [LARGE SCALE GENOMIC DNA]</scope>
    <source>
        <strain evidence="2">cv. Nipponbare</strain>
    </source>
</reference>
<dbReference type="AlphaFoldDB" id="A0A0P0XGQ7"/>
<reference evidence="2" key="2">
    <citation type="journal article" date="2008" name="Nucleic Acids Res.">
        <title>The rice annotation project database (RAP-DB): 2008 update.</title>
        <authorList>
            <consortium name="The rice annotation project (RAP)"/>
        </authorList>
    </citation>
    <scope>GENOME REANNOTATION</scope>
    <source>
        <strain evidence="2">cv. Nipponbare</strain>
    </source>
</reference>
<sequence>DAGDSGVGEDVGVALHDLVGGERPKLLRRAGVVVVDERDGLLWQPPDHAGGLAVAVAQPPQLALDARLQEALGGEVERHRRPADGVHPVHQLLPALVLVGRRLAVAVVAQRVPYLGDDEARLAALDVHLSDVRGVSLGEVEAPAVEADVGLEPVEPVGELPLDARVEVVDVGRRAEPLAGVAVARAVGVLRVVAADHAGAPVEAVVGRPALEHAVHAAGVLLLGAPVVDHDVGDALDALPVERRDQRLELRRRAVLGRVQVVETPRHVPLRRHGVRRRRQPDVGDPGLGDVVDLAFQHVVPATLLLPRLPVETLHDACYK</sequence>
<evidence type="ECO:0000313" key="1">
    <source>
        <dbReference type="EMBL" id="BAH94350.1"/>
    </source>
</evidence>
<proteinExistence type="predicted"/>
<name>A0A0P0XGQ7_ORYSJ</name>
<dbReference type="KEGG" id="dosa:Os08g0473800"/>
<organism evidence="1 2">
    <name type="scientific">Oryza sativa subsp. japonica</name>
    <name type="common">Rice</name>
    <dbReference type="NCBI Taxonomy" id="39947"/>
    <lineage>
        <taxon>Eukaryota</taxon>
        <taxon>Viridiplantae</taxon>
        <taxon>Streptophyta</taxon>
        <taxon>Embryophyta</taxon>
        <taxon>Tracheophyta</taxon>
        <taxon>Spermatophyta</taxon>
        <taxon>Magnoliopsida</taxon>
        <taxon>Liliopsida</taxon>
        <taxon>Poales</taxon>
        <taxon>Poaceae</taxon>
        <taxon>BOP clade</taxon>
        <taxon>Oryzoideae</taxon>
        <taxon>Oryzeae</taxon>
        <taxon>Oryzinae</taxon>
        <taxon>Oryza</taxon>
        <taxon>Oryza sativa</taxon>
    </lineage>
</organism>
<evidence type="ECO:0000313" key="2">
    <source>
        <dbReference type="Proteomes" id="UP000000763"/>
    </source>
</evidence>
<dbReference type="Proteomes" id="UP000000763">
    <property type="component" value="Chromosome 8"/>
</dbReference>
<dbReference type="EMBL" id="AP008214">
    <property type="protein sequence ID" value="BAH94350.1"/>
    <property type="molecule type" value="Genomic_DNA"/>
</dbReference>
<protein>
    <submittedName>
        <fullName evidence="1">Os08g0473800 protein</fullName>
    </submittedName>
</protein>
<feature type="non-terminal residue" evidence="1">
    <location>
        <position position="1"/>
    </location>
</feature>